<evidence type="ECO:0000313" key="2">
    <source>
        <dbReference type="Proteomes" id="UP000192468"/>
    </source>
</evidence>
<gene>
    <name evidence="1" type="ORF">SAMN02745134_02436</name>
</gene>
<dbReference type="Gene3D" id="2.60.300.12">
    <property type="entry name" value="HesB-like domain"/>
    <property type="match status" value="1"/>
</dbReference>
<sequence length="107" mass="12178">MENIQISEEAYEEFKGFLDYNKLPNYDLRISYMGRNCSGLIFNIDNGVKGDNDIVEKVKDINFIMDEELIKEYGGFIILSNNENEGRGLELRSVIEPKSPCTVCPGC</sequence>
<evidence type="ECO:0000313" key="1">
    <source>
        <dbReference type="EMBL" id="SMC25402.1"/>
    </source>
</evidence>
<dbReference type="RefSeq" id="WP_084116265.1">
    <property type="nucleotide sequence ID" value="NZ_FWXH01000009.1"/>
</dbReference>
<dbReference type="SUPFAM" id="SSF89360">
    <property type="entry name" value="HesB-like domain"/>
    <property type="match status" value="1"/>
</dbReference>
<dbReference type="AlphaFoldDB" id="A0A1W1XNG0"/>
<dbReference type="InterPro" id="IPR010965">
    <property type="entry name" value="HesB-rel_seleno"/>
</dbReference>
<reference evidence="1 2" key="1">
    <citation type="submission" date="2017-04" db="EMBL/GenBank/DDBJ databases">
        <authorList>
            <person name="Afonso C.L."/>
            <person name="Miller P.J."/>
            <person name="Scott M.A."/>
            <person name="Spackman E."/>
            <person name="Goraichik I."/>
            <person name="Dimitrov K.M."/>
            <person name="Suarez D.L."/>
            <person name="Swayne D.E."/>
        </authorList>
    </citation>
    <scope>NUCLEOTIDE SEQUENCE [LARGE SCALE GENOMIC DNA]</scope>
    <source>
        <strain evidence="1 2">DSM 12555</strain>
    </source>
</reference>
<keyword evidence="2" id="KW-1185">Reference proteome</keyword>
<dbReference type="Proteomes" id="UP000192468">
    <property type="component" value="Unassembled WGS sequence"/>
</dbReference>
<dbReference type="STRING" id="1121291.SAMN02745134_02436"/>
<dbReference type="InterPro" id="IPR035903">
    <property type="entry name" value="HesB-like_dom_sf"/>
</dbReference>
<dbReference type="OrthoDB" id="2355011at2"/>
<dbReference type="NCBIfam" id="TIGR01911">
    <property type="entry name" value="HesB_rel_seleno"/>
    <property type="match status" value="1"/>
</dbReference>
<accession>A0A1W1XNG0</accession>
<name>A0A1W1XNG0_9CLOT</name>
<dbReference type="EMBL" id="FWXH01000009">
    <property type="protein sequence ID" value="SMC25402.1"/>
    <property type="molecule type" value="Genomic_DNA"/>
</dbReference>
<organism evidence="1 2">
    <name type="scientific">Clostridium acidisoli DSM 12555</name>
    <dbReference type="NCBI Taxonomy" id="1121291"/>
    <lineage>
        <taxon>Bacteria</taxon>
        <taxon>Bacillati</taxon>
        <taxon>Bacillota</taxon>
        <taxon>Clostridia</taxon>
        <taxon>Eubacteriales</taxon>
        <taxon>Clostridiaceae</taxon>
        <taxon>Clostridium</taxon>
    </lineage>
</organism>
<protein>
    <submittedName>
        <fullName evidence="1">HesB-like selenoprotein</fullName>
    </submittedName>
</protein>
<proteinExistence type="predicted"/>